<sequence length="149" mass="16426">MQDTQIYKYDPKEVICLVGGFPVRLAGPLVVSRTNDATTEQVGQTGQDICVNVNRNIIGTVTIPVMAQSDYDTILTELAREPRVTSFYLLEKSTKKLMATECWYKTQPDLSLGEEVELRGHVVTVADATMSLTSGTESLINQILELDLG</sequence>
<proteinExistence type="predicted"/>
<protein>
    <submittedName>
        <fullName evidence="1">Uncharacterized protein</fullName>
    </submittedName>
</protein>
<organism evidence="1">
    <name type="scientific">Staphylococcus phage vB_VibM_10AMN12</name>
    <dbReference type="NCBI Taxonomy" id="3076785"/>
    <lineage>
        <taxon>Viruses</taxon>
        <taxon>Duplodnaviria</taxon>
        <taxon>Heunggongvirae</taxon>
        <taxon>Uroviricota</taxon>
        <taxon>Caudoviricetes</taxon>
    </lineage>
</organism>
<reference evidence="1" key="1">
    <citation type="submission" date="2023-08" db="EMBL/GenBank/DDBJ databases">
        <authorList>
            <person name="Nazir A."/>
        </authorList>
    </citation>
    <scope>NUCLEOTIDE SEQUENCE</scope>
</reference>
<name>A0AA96R2M1_9CAUD</name>
<dbReference type="EMBL" id="OR481006">
    <property type="protein sequence ID" value="WNO47470.1"/>
    <property type="molecule type" value="Genomic_DNA"/>
</dbReference>
<evidence type="ECO:0000313" key="1">
    <source>
        <dbReference type="EMBL" id="WNO47470.1"/>
    </source>
</evidence>
<accession>A0AA96R2M1</accession>